<proteinExistence type="predicted"/>
<keyword evidence="3" id="KW-0175">Coiled coil</keyword>
<evidence type="ECO:0000256" key="2">
    <source>
        <dbReference type="ARBA" id="ARBA00023242"/>
    </source>
</evidence>
<feature type="coiled-coil region" evidence="3">
    <location>
        <begin position="258"/>
        <end position="313"/>
    </location>
</feature>
<feature type="compositionally biased region" description="Basic residues" evidence="4">
    <location>
        <begin position="1"/>
        <end position="11"/>
    </location>
</feature>
<dbReference type="PANTHER" id="PTHR12214">
    <property type="entry name" value="GC-RICH SEQUENCE DNA-BINDING FACTOR"/>
    <property type="match status" value="1"/>
</dbReference>
<dbReference type="GO" id="GO:0005634">
    <property type="term" value="C:nucleus"/>
    <property type="evidence" value="ECO:0007669"/>
    <property type="project" value="UniProtKB-SubCell"/>
</dbReference>
<dbReference type="PANTHER" id="PTHR12214:SF0">
    <property type="entry name" value="LD29489P"/>
    <property type="match status" value="1"/>
</dbReference>
<organism evidence="5 6">
    <name type="scientific">Mycoemilia scoparia</name>
    <dbReference type="NCBI Taxonomy" id="417184"/>
    <lineage>
        <taxon>Eukaryota</taxon>
        <taxon>Fungi</taxon>
        <taxon>Fungi incertae sedis</taxon>
        <taxon>Zoopagomycota</taxon>
        <taxon>Kickxellomycotina</taxon>
        <taxon>Kickxellomycetes</taxon>
        <taxon>Kickxellales</taxon>
        <taxon>Kickxellaceae</taxon>
        <taxon>Mycoemilia</taxon>
    </lineage>
</organism>
<evidence type="ECO:0000256" key="3">
    <source>
        <dbReference type="SAM" id="Coils"/>
    </source>
</evidence>
<evidence type="ECO:0000256" key="1">
    <source>
        <dbReference type="ARBA" id="ARBA00004123"/>
    </source>
</evidence>
<dbReference type="InterPro" id="IPR012890">
    <property type="entry name" value="GCFC2-like"/>
</dbReference>
<feature type="compositionally biased region" description="Acidic residues" evidence="4">
    <location>
        <begin position="100"/>
        <end position="116"/>
    </location>
</feature>
<sequence length="364" mass="40899">MFKKSRSRNVRKKEVDNSLVIDEQESVEIIKRNPKKGPTNSSIKSSQQKSKLKSASSGLGVDSDDLKESESDEIVLKKSKNSLKLKEAAKLRSQHGNTESNDDDDNEDDDNEEEGGDSFPFGTSEGIPTKEQIVMAKKLREQRRMQAKQEEHDFIELSGKSRLIVSDDEDIVIEGMNNEFLLDPKRQERQNKKDIVDKHELVDEAEMDVEDPAHKKWEEDQIKNAGISLKGQDIKHTPVTAVKPIVTQRPELSYATARQRLEALLSAETEKYNDLQQQVENIKTEMEKSADSVEAINEQIAQTQQQLDHFKALAKNNTTLEHNILAGTQSLSLKEPPSSNTANDSNSNSNSNSNNDNKDSTGIE</sequence>
<keyword evidence="2" id="KW-0539">Nucleus</keyword>
<dbReference type="GO" id="GO:0003677">
    <property type="term" value="F:DNA binding"/>
    <property type="evidence" value="ECO:0007669"/>
    <property type="project" value="InterPro"/>
</dbReference>
<feature type="region of interest" description="Disordered" evidence="4">
    <location>
        <begin position="191"/>
        <end position="215"/>
    </location>
</feature>
<feature type="compositionally biased region" description="Low complexity" evidence="4">
    <location>
        <begin position="41"/>
        <end position="57"/>
    </location>
</feature>
<dbReference type="OrthoDB" id="10636440at2759"/>
<evidence type="ECO:0000313" key="6">
    <source>
        <dbReference type="Proteomes" id="UP001150538"/>
    </source>
</evidence>
<comment type="subcellular location">
    <subcellularLocation>
        <location evidence="1">Nucleus</location>
    </subcellularLocation>
</comment>
<evidence type="ECO:0000313" key="5">
    <source>
        <dbReference type="EMBL" id="KAJ1915028.1"/>
    </source>
</evidence>
<accession>A0A9W8DMQ4</accession>
<keyword evidence="6" id="KW-1185">Reference proteome</keyword>
<feature type="compositionally biased region" description="Low complexity" evidence="4">
    <location>
        <begin position="338"/>
        <end position="355"/>
    </location>
</feature>
<dbReference type="GO" id="GO:0000398">
    <property type="term" value="P:mRNA splicing, via spliceosome"/>
    <property type="evidence" value="ECO:0007669"/>
    <property type="project" value="InterPro"/>
</dbReference>
<feature type="compositionally biased region" description="Basic and acidic residues" evidence="4">
    <location>
        <begin position="191"/>
        <end position="202"/>
    </location>
</feature>
<reference evidence="5" key="1">
    <citation type="submission" date="2022-07" db="EMBL/GenBank/DDBJ databases">
        <title>Phylogenomic reconstructions and comparative analyses of Kickxellomycotina fungi.</title>
        <authorList>
            <person name="Reynolds N.K."/>
            <person name="Stajich J.E."/>
            <person name="Barry K."/>
            <person name="Grigoriev I.V."/>
            <person name="Crous P."/>
            <person name="Smith M.E."/>
        </authorList>
    </citation>
    <scope>NUCLEOTIDE SEQUENCE</scope>
    <source>
        <strain evidence="5">NBRC 100468</strain>
    </source>
</reference>
<dbReference type="EMBL" id="JANBPU010000166">
    <property type="protein sequence ID" value="KAJ1915028.1"/>
    <property type="molecule type" value="Genomic_DNA"/>
</dbReference>
<dbReference type="Proteomes" id="UP001150538">
    <property type="component" value="Unassembled WGS sequence"/>
</dbReference>
<gene>
    <name evidence="5" type="ORF">H4219_004526</name>
</gene>
<feature type="region of interest" description="Disordered" evidence="4">
    <location>
        <begin position="325"/>
        <end position="364"/>
    </location>
</feature>
<protein>
    <submittedName>
        <fullName evidence="5">Uncharacterized protein</fullName>
    </submittedName>
</protein>
<comment type="caution">
    <text evidence="5">The sequence shown here is derived from an EMBL/GenBank/DDBJ whole genome shotgun (WGS) entry which is preliminary data.</text>
</comment>
<name>A0A9W8DMQ4_9FUNG</name>
<dbReference type="AlphaFoldDB" id="A0A9W8DMQ4"/>
<evidence type="ECO:0000256" key="4">
    <source>
        <dbReference type="SAM" id="MobiDB-lite"/>
    </source>
</evidence>
<feature type="region of interest" description="Disordered" evidence="4">
    <location>
        <begin position="1"/>
        <end position="130"/>
    </location>
</feature>